<comment type="cofactor">
    <cofactor evidence="1">
        <name>Mg(2+)</name>
        <dbReference type="ChEBI" id="CHEBI:18420"/>
    </cofactor>
</comment>
<dbReference type="Proteomes" id="UP000233534">
    <property type="component" value="Chromosome"/>
</dbReference>
<keyword evidence="3 6" id="KW-0808">Transferase</keyword>
<keyword evidence="8" id="KW-1185">Reference proteome</keyword>
<dbReference type="InterPro" id="IPR000092">
    <property type="entry name" value="Polyprenyl_synt"/>
</dbReference>
<dbReference type="CDD" id="cd00685">
    <property type="entry name" value="Trans_IPPS_HT"/>
    <property type="match status" value="1"/>
</dbReference>
<dbReference type="Pfam" id="PF00348">
    <property type="entry name" value="polyprenyl_synt"/>
    <property type="match status" value="1"/>
</dbReference>
<dbReference type="PANTHER" id="PTHR12001">
    <property type="entry name" value="GERANYLGERANYL PYROPHOSPHATE SYNTHASE"/>
    <property type="match status" value="1"/>
</dbReference>
<evidence type="ECO:0000313" key="7">
    <source>
        <dbReference type="EMBL" id="AUG57120.1"/>
    </source>
</evidence>
<dbReference type="GO" id="GO:0008299">
    <property type="term" value="P:isoprenoid biosynthetic process"/>
    <property type="evidence" value="ECO:0007669"/>
    <property type="project" value="InterPro"/>
</dbReference>
<dbReference type="GO" id="GO:0046872">
    <property type="term" value="F:metal ion binding"/>
    <property type="evidence" value="ECO:0007669"/>
    <property type="project" value="UniProtKB-KW"/>
</dbReference>
<dbReference type="KEGG" id="hsc:HVS_05950"/>
<dbReference type="SFLD" id="SFLDG01017">
    <property type="entry name" value="Polyprenyl_Transferase_Like"/>
    <property type="match status" value="1"/>
</dbReference>
<organism evidence="7 8">
    <name type="scientific">Acetivibrio saccincola</name>
    <dbReference type="NCBI Taxonomy" id="1677857"/>
    <lineage>
        <taxon>Bacteria</taxon>
        <taxon>Bacillati</taxon>
        <taxon>Bacillota</taxon>
        <taxon>Clostridia</taxon>
        <taxon>Eubacteriales</taxon>
        <taxon>Oscillospiraceae</taxon>
        <taxon>Acetivibrio</taxon>
    </lineage>
</organism>
<dbReference type="EC" id="2.5.1.10" evidence="7"/>
<dbReference type="AlphaFoldDB" id="A0A2K9ENQ4"/>
<reference evidence="7 8" key="1">
    <citation type="submission" date="2017-12" db="EMBL/GenBank/DDBJ databases">
        <title>Complete genome sequence of Herbivorax saccincola GGR1, a novel Cellulosome-producing hydrolytic bacterium in a thermophilic biogas plant, established by Illumina and Nanopore MinION sequencing.</title>
        <authorList>
            <person name="Pechtl A."/>
            <person name="Ruckert C."/>
            <person name="Koeck D.E."/>
            <person name="Maus I."/>
            <person name="Winkler A."/>
            <person name="Kalinowski J."/>
            <person name="Puhler A."/>
            <person name="Schwarz W.W."/>
            <person name="Zverlov V.V."/>
            <person name="Schluter A."/>
            <person name="Liebl W."/>
        </authorList>
    </citation>
    <scope>NUCLEOTIDE SEQUENCE [LARGE SCALE GENOMIC DNA]</scope>
    <source>
        <strain evidence="8">SR1</strain>
    </source>
</reference>
<accession>A0A2K9ENQ4</accession>
<evidence type="ECO:0000256" key="4">
    <source>
        <dbReference type="ARBA" id="ARBA00022723"/>
    </source>
</evidence>
<keyword evidence="5" id="KW-0460">Magnesium</keyword>
<gene>
    <name evidence="7" type="ORF">HVS_05950</name>
</gene>
<dbReference type="InterPro" id="IPR008949">
    <property type="entry name" value="Isoprenoid_synthase_dom_sf"/>
</dbReference>
<comment type="similarity">
    <text evidence="2 6">Belongs to the FPP/GGPP synthase family.</text>
</comment>
<evidence type="ECO:0000256" key="1">
    <source>
        <dbReference type="ARBA" id="ARBA00001946"/>
    </source>
</evidence>
<evidence type="ECO:0000256" key="2">
    <source>
        <dbReference type="ARBA" id="ARBA00006706"/>
    </source>
</evidence>
<proteinExistence type="inferred from homology"/>
<dbReference type="SUPFAM" id="SSF48576">
    <property type="entry name" value="Terpenoid synthases"/>
    <property type="match status" value="1"/>
</dbReference>
<evidence type="ECO:0000256" key="5">
    <source>
        <dbReference type="ARBA" id="ARBA00022842"/>
    </source>
</evidence>
<dbReference type="PROSITE" id="PS00723">
    <property type="entry name" value="POLYPRENYL_SYNTHASE_1"/>
    <property type="match status" value="1"/>
</dbReference>
<name>A0A2K9ENQ4_9FIRM</name>
<evidence type="ECO:0000313" key="8">
    <source>
        <dbReference type="Proteomes" id="UP000233534"/>
    </source>
</evidence>
<dbReference type="GO" id="GO:0004337">
    <property type="term" value="F:(2E,6E)-farnesyl diphosphate synthase activity"/>
    <property type="evidence" value="ECO:0007669"/>
    <property type="project" value="UniProtKB-EC"/>
</dbReference>
<evidence type="ECO:0000256" key="6">
    <source>
        <dbReference type="RuleBase" id="RU004466"/>
    </source>
</evidence>
<dbReference type="SFLD" id="SFLDS00005">
    <property type="entry name" value="Isoprenoid_Synthase_Type_I"/>
    <property type="match status" value="1"/>
</dbReference>
<protein>
    <submittedName>
        <fullName evidence="7">Farnesyl diphosphate synthase</fullName>
        <ecNumber evidence="7">2.5.1.10</ecNumber>
    </submittedName>
</protein>
<dbReference type="PANTHER" id="PTHR12001:SF85">
    <property type="entry name" value="SHORT CHAIN ISOPRENYL DIPHOSPHATE SYNTHASE"/>
    <property type="match status" value="1"/>
</dbReference>
<dbReference type="InterPro" id="IPR033749">
    <property type="entry name" value="Polyprenyl_synt_CS"/>
</dbReference>
<dbReference type="EMBL" id="CP025197">
    <property type="protein sequence ID" value="AUG57120.1"/>
    <property type="molecule type" value="Genomic_DNA"/>
</dbReference>
<dbReference type="RefSeq" id="WP_101300142.1">
    <property type="nucleotide sequence ID" value="NZ_CP025197.1"/>
</dbReference>
<dbReference type="Gene3D" id="1.10.600.10">
    <property type="entry name" value="Farnesyl Diphosphate Synthase"/>
    <property type="match status" value="1"/>
</dbReference>
<evidence type="ECO:0000256" key="3">
    <source>
        <dbReference type="ARBA" id="ARBA00022679"/>
    </source>
</evidence>
<sequence>MSAKLMEFLKEKEQQLVEYMKSSEVQKYFRPKHIHDAVTSYIYRSAKRLRPGVLIMSCGCLGGEERIAIPAAAAVELFHTWTLVHDDIIDNDSLRRGKPTVHRLMESAGKRDLNLEGSLAEDYGRNIAILAGDIQHAWSVTFLIETTTKMGVDPYITLEIIKYMESYAIGNLIYGETVDVQMGMTDSKDTEKFSQDDVIDMLWGKTGVLYGFSALAGGMIGKGTSDINDPQVTALKDFATNCGIAFQLQDDILGITGDEKLLGKPIGSDIREGKKTTIVLESLKNANEEQKNLILNVLGNKDAGEDDVEKVKSLFHELNGIEHTKMLAQKYIQKALPKIDAVEDSKYKELLLSWADFMINRNL</sequence>
<keyword evidence="4" id="KW-0479">Metal-binding</keyword>